<dbReference type="Proteomes" id="UP000823790">
    <property type="component" value="Unassembled WGS sequence"/>
</dbReference>
<keyword evidence="4" id="KW-0408">Iron</keyword>
<dbReference type="EMBL" id="JAGJRS010000013">
    <property type="protein sequence ID" value="MBP1473904.1"/>
    <property type="molecule type" value="Genomic_DNA"/>
</dbReference>
<dbReference type="SUPFAM" id="SSF46548">
    <property type="entry name" value="alpha-helical ferredoxin"/>
    <property type="match status" value="1"/>
</dbReference>
<keyword evidence="2" id="KW-0479">Metal-binding</keyword>
<dbReference type="InterPro" id="IPR004017">
    <property type="entry name" value="Cys_rich_dom"/>
</dbReference>
<dbReference type="PROSITE" id="PS00198">
    <property type="entry name" value="4FE4S_FER_1"/>
    <property type="match status" value="2"/>
</dbReference>
<keyword evidence="5" id="KW-0411">Iron-sulfur</keyword>
<dbReference type="InterPro" id="IPR009051">
    <property type="entry name" value="Helical_ferredxn"/>
</dbReference>
<evidence type="ECO:0000256" key="3">
    <source>
        <dbReference type="ARBA" id="ARBA00022737"/>
    </source>
</evidence>
<reference evidence="7 8" key="1">
    <citation type="submission" date="2021-04" db="EMBL/GenBank/DDBJ databases">
        <authorList>
            <person name="Huq M.A."/>
        </authorList>
    </citation>
    <scope>NUCLEOTIDE SEQUENCE [LARGE SCALE GENOMIC DNA]</scope>
    <source>
        <strain evidence="7 8">MAH-13</strain>
    </source>
</reference>
<dbReference type="PANTHER" id="PTHR32479:SF17">
    <property type="entry name" value="GLYCOLATE OXIDASE IRON-SULFUR SUBUNIT"/>
    <property type="match status" value="1"/>
</dbReference>
<dbReference type="InterPro" id="IPR017900">
    <property type="entry name" value="4Fe4S_Fe_S_CS"/>
</dbReference>
<evidence type="ECO:0000256" key="2">
    <source>
        <dbReference type="ARBA" id="ARBA00022723"/>
    </source>
</evidence>
<evidence type="ECO:0000256" key="4">
    <source>
        <dbReference type="ARBA" id="ARBA00023004"/>
    </source>
</evidence>
<evidence type="ECO:0000259" key="6">
    <source>
        <dbReference type="PROSITE" id="PS51379"/>
    </source>
</evidence>
<name>A0ABS4DLH2_9GAMM</name>
<dbReference type="Pfam" id="PF13183">
    <property type="entry name" value="Fer4_8"/>
    <property type="match status" value="1"/>
</dbReference>
<dbReference type="RefSeq" id="WP_209617583.1">
    <property type="nucleotide sequence ID" value="NZ_JAGJRS010000013.1"/>
</dbReference>
<keyword evidence="8" id="KW-1185">Reference proteome</keyword>
<organism evidence="7 8">
    <name type="scientific">Frateuria flava</name>
    <dbReference type="NCBI Taxonomy" id="2821489"/>
    <lineage>
        <taxon>Bacteria</taxon>
        <taxon>Pseudomonadati</taxon>
        <taxon>Pseudomonadota</taxon>
        <taxon>Gammaproteobacteria</taxon>
        <taxon>Lysobacterales</taxon>
        <taxon>Rhodanobacteraceae</taxon>
        <taxon>Frateuria</taxon>
    </lineage>
</organism>
<sequence length="402" mass="42552">MSAMPENKSARIAALADQCVQCGLCLPACPTYALDGNEAESPRGRIAIAAALANGLAPVSDELREPLDHCLGCLNCERVCPAHVRFGELLVETRALLGPAPGRPRVLLALAKRPTLVRWTRFPGLRRWFARLARGLPKRSRWRAALAIASLPPAAQPQPQPQTIPARSRRTRALPRVALFPGCVGSVDDASAQQAAVTLLEAAGHPVTRLPAFCCGALDAHGGHAQAAARAARRVRESWRASGAAILVTVTPGCLGQLRHALPGVETVDPYPLLAAQADRLHFRPLSERVALHLPCTQQNVARSGDALQALLARVPELQVTLLPPRCCGAAGSHMLEFPERAAALRAPTLEAIATLAPQALLSSNIGCRVHLAAGLAGQEIAVPTLHPLVLLARQLIPGHPS</sequence>
<gene>
    <name evidence="7" type="ORF">J7I44_06315</name>
</gene>
<accession>A0ABS4DLH2</accession>
<dbReference type="PANTHER" id="PTHR32479">
    <property type="entry name" value="GLYCOLATE OXIDASE IRON-SULFUR SUBUNIT"/>
    <property type="match status" value="1"/>
</dbReference>
<comment type="caution">
    <text evidence="7">The sequence shown here is derived from an EMBL/GenBank/DDBJ whole genome shotgun (WGS) entry which is preliminary data.</text>
</comment>
<dbReference type="Gene3D" id="1.10.1060.10">
    <property type="entry name" value="Alpha-helical ferredoxin"/>
    <property type="match status" value="1"/>
</dbReference>
<keyword evidence="1" id="KW-0004">4Fe-4S</keyword>
<dbReference type="Pfam" id="PF02754">
    <property type="entry name" value="CCG"/>
    <property type="match status" value="2"/>
</dbReference>
<evidence type="ECO:0000313" key="8">
    <source>
        <dbReference type="Proteomes" id="UP000823790"/>
    </source>
</evidence>
<evidence type="ECO:0000256" key="1">
    <source>
        <dbReference type="ARBA" id="ARBA00022485"/>
    </source>
</evidence>
<feature type="domain" description="4Fe-4S ferredoxin-type" evidence="6">
    <location>
        <begin position="10"/>
        <end position="39"/>
    </location>
</feature>
<feature type="domain" description="4Fe-4S ferredoxin-type" evidence="6">
    <location>
        <begin position="60"/>
        <end position="89"/>
    </location>
</feature>
<dbReference type="PROSITE" id="PS51379">
    <property type="entry name" value="4FE4S_FER_2"/>
    <property type="match status" value="2"/>
</dbReference>
<evidence type="ECO:0000313" key="7">
    <source>
        <dbReference type="EMBL" id="MBP1473904.1"/>
    </source>
</evidence>
<keyword evidence="3" id="KW-0677">Repeat</keyword>
<protein>
    <submittedName>
        <fullName evidence="7">(Fe-S)-binding protein</fullName>
    </submittedName>
</protein>
<evidence type="ECO:0000256" key="5">
    <source>
        <dbReference type="ARBA" id="ARBA00023014"/>
    </source>
</evidence>
<dbReference type="InterPro" id="IPR017896">
    <property type="entry name" value="4Fe4S_Fe-S-bd"/>
</dbReference>
<proteinExistence type="predicted"/>